<dbReference type="GeneTree" id="ENSGT01020000230412"/>
<dbReference type="InterPro" id="IPR006083">
    <property type="entry name" value="PRK/URK"/>
</dbReference>
<protein>
    <recommendedName>
        <fullName evidence="17">Uridine-cytidine kinase</fullName>
        <ecNumber evidence="17">2.7.1.48</ecNumber>
    </recommendedName>
</protein>
<feature type="domain" description="Phosphoribulokinase/uridine kinase" evidence="19">
    <location>
        <begin position="88"/>
        <end position="271"/>
    </location>
</feature>
<dbReference type="HOGENOM" id="CLU_021278_0_1_1"/>
<organism evidence="21 22">
    <name type="scientific">Pelodiscus sinensis</name>
    <name type="common">Chinese softshell turtle</name>
    <name type="synonym">Trionyx sinensis</name>
    <dbReference type="NCBI Taxonomy" id="13735"/>
    <lineage>
        <taxon>Eukaryota</taxon>
        <taxon>Metazoa</taxon>
        <taxon>Chordata</taxon>
        <taxon>Craniata</taxon>
        <taxon>Vertebrata</taxon>
        <taxon>Euteleostomi</taxon>
        <taxon>Archelosauria</taxon>
        <taxon>Testudinata</taxon>
        <taxon>Testudines</taxon>
        <taxon>Cryptodira</taxon>
        <taxon>Trionychia</taxon>
        <taxon>Trionychidae</taxon>
        <taxon>Pelodiscus</taxon>
    </lineage>
</organism>
<dbReference type="GO" id="GO:0004849">
    <property type="term" value="F:uridine kinase activity"/>
    <property type="evidence" value="ECO:0007669"/>
    <property type="project" value="UniProtKB-EC"/>
</dbReference>
<dbReference type="NCBIfam" id="NF004018">
    <property type="entry name" value="PRK05480.1"/>
    <property type="match status" value="1"/>
</dbReference>
<feature type="region of interest" description="Disordered" evidence="18">
    <location>
        <begin position="1"/>
        <end position="53"/>
    </location>
</feature>
<sequence>RKNPPPPPWLRVGGAGGLPSPSASGAESLDRLYPAVGAPRPPRKRTTSQCKSEPPLLRTSKRTIYTAGRPPWYNEHGTQSKEAFVIGMGVSGAAKTTVARMIIEALDVPWVVLLSMDSFYKVLTKQQQEQAASNDFNFDHPDAFDFDLIIATLKKLKQGKSVKVPIYDFTTLSRKKEWKTLYGANVIIFEGIMAFADKELLKLLDMKIFVDTDSDIRLVRRLRRDIGERGRDIEGVIKQYNKFVKPAFDQYIQPTMRLADIVVPRGSGNTVAIDLIVQHVHSQLEERELSVRAALASAHQCHPLPRTLSVLKNTPQVRGMHTIIRPRPKAASPAACRFCTMAPVCLTVWPEPVVTLTLCSLQSCTVQTPQGEDYEGRSYSGKQITGVSILRAGETMEPALRAVCKDVRIGTILIQTNSNTGEPELHYLRLPKDISEDHVILMDCTVSTGAAAMMAVRVLLDHDVPEDKIFLLSLLMAEMGVHSVAYAFPQVKIITTAVDKKVNNLFRIIPGIGNFGDRYFGTDAPPDWSEDTLDT</sequence>
<comment type="similarity">
    <text evidence="4 17">Belongs to the uridine kinase family.</text>
</comment>
<feature type="compositionally biased region" description="Low complexity" evidence="18">
    <location>
        <begin position="18"/>
        <end position="27"/>
    </location>
</feature>
<dbReference type="GO" id="GO:0005737">
    <property type="term" value="C:cytoplasm"/>
    <property type="evidence" value="ECO:0007669"/>
    <property type="project" value="UniProtKB-SubCell"/>
</dbReference>
<dbReference type="Gene3D" id="3.40.50.300">
    <property type="entry name" value="P-loop containing nucleotide triphosphate hydrolases"/>
    <property type="match status" value="1"/>
</dbReference>
<feature type="domain" description="Phosphoribosyltransferase" evidence="20">
    <location>
        <begin position="313"/>
        <end position="522"/>
    </location>
</feature>
<comment type="subunit">
    <text evidence="16">Interacts with RNF19B.</text>
</comment>
<evidence type="ECO:0000256" key="10">
    <source>
        <dbReference type="ARBA" id="ARBA00022840"/>
    </source>
</evidence>
<dbReference type="UniPathway" id="UPA00574">
    <property type="reaction ID" value="UER00637"/>
</dbReference>
<evidence type="ECO:0000256" key="1">
    <source>
        <dbReference type="ARBA" id="ARBA00004123"/>
    </source>
</evidence>
<dbReference type="EMBL" id="AGCU01149385">
    <property type="status" value="NOT_ANNOTATED_CDS"/>
    <property type="molecule type" value="Genomic_DNA"/>
</dbReference>
<dbReference type="GO" id="GO:0044211">
    <property type="term" value="P:CTP salvage"/>
    <property type="evidence" value="ECO:0007669"/>
    <property type="project" value="UniProtKB-UniPathway"/>
</dbReference>
<dbReference type="InterPro" id="IPR000836">
    <property type="entry name" value="PRTase_dom"/>
</dbReference>
<evidence type="ECO:0000256" key="11">
    <source>
        <dbReference type="ARBA" id="ARBA00022843"/>
    </source>
</evidence>
<keyword evidence="7 17" id="KW-0808">Transferase</keyword>
<keyword evidence="6" id="KW-0597">Phosphoprotein</keyword>
<dbReference type="CDD" id="cd02023">
    <property type="entry name" value="UMPK"/>
    <property type="match status" value="1"/>
</dbReference>
<comment type="pathway">
    <text evidence="3 17">Pyrimidine metabolism; UMP biosynthesis via salvage pathway; UMP from uridine: step 1/1.</text>
</comment>
<reference evidence="21" key="3">
    <citation type="submission" date="2025-08" db="UniProtKB">
        <authorList>
            <consortium name="Ensembl"/>
        </authorList>
    </citation>
    <scope>IDENTIFICATION</scope>
</reference>
<dbReference type="Pfam" id="PF00485">
    <property type="entry name" value="PRK"/>
    <property type="match status" value="1"/>
</dbReference>
<accession>K7GEL6</accession>
<keyword evidence="9 17" id="KW-0418">Kinase</keyword>
<name>K7GEL6_PELSI</name>
<evidence type="ECO:0000256" key="16">
    <source>
        <dbReference type="ARBA" id="ARBA00065923"/>
    </source>
</evidence>
<dbReference type="SUPFAM" id="SSF52540">
    <property type="entry name" value="P-loop containing nucleoside triphosphate hydrolases"/>
    <property type="match status" value="1"/>
</dbReference>
<evidence type="ECO:0000256" key="4">
    <source>
        <dbReference type="ARBA" id="ARBA00005408"/>
    </source>
</evidence>
<dbReference type="EMBL" id="AGCU01149387">
    <property type="status" value="NOT_ANNOTATED_CDS"/>
    <property type="molecule type" value="Genomic_DNA"/>
</dbReference>
<dbReference type="UniPathway" id="UPA00579">
    <property type="reaction ID" value="UER00640"/>
</dbReference>
<evidence type="ECO:0000256" key="18">
    <source>
        <dbReference type="SAM" id="MobiDB-lite"/>
    </source>
</evidence>
<comment type="function">
    <text evidence="15">May contribute to UTP accumulation needed for blast transformation and proliferation.</text>
</comment>
<dbReference type="SUPFAM" id="SSF53271">
    <property type="entry name" value="PRTase-like"/>
    <property type="match status" value="1"/>
</dbReference>
<evidence type="ECO:0000256" key="14">
    <source>
        <dbReference type="ARBA" id="ARBA00048909"/>
    </source>
</evidence>
<dbReference type="GO" id="GO:0005634">
    <property type="term" value="C:nucleus"/>
    <property type="evidence" value="ECO:0007669"/>
    <property type="project" value="UniProtKB-SubCell"/>
</dbReference>
<dbReference type="FunFam" id="3.40.50.2020:FF:000010">
    <property type="entry name" value="Uridine-cytidine kinase"/>
    <property type="match status" value="1"/>
</dbReference>
<comment type="catalytic activity">
    <reaction evidence="14 17">
        <text>uridine + ATP = UMP + ADP + H(+)</text>
        <dbReference type="Rhea" id="RHEA:16825"/>
        <dbReference type="ChEBI" id="CHEBI:15378"/>
        <dbReference type="ChEBI" id="CHEBI:16704"/>
        <dbReference type="ChEBI" id="CHEBI:30616"/>
        <dbReference type="ChEBI" id="CHEBI:57865"/>
        <dbReference type="ChEBI" id="CHEBI:456216"/>
        <dbReference type="EC" id="2.7.1.48"/>
    </reaction>
</comment>
<keyword evidence="11" id="KW-0832">Ubl conjugation</keyword>
<evidence type="ECO:0000313" key="22">
    <source>
        <dbReference type="Proteomes" id="UP000007267"/>
    </source>
</evidence>
<reference evidence="22" key="2">
    <citation type="journal article" date="2013" name="Nat. Genet.">
        <title>The draft genomes of soft-shell turtle and green sea turtle yield insights into the development and evolution of the turtle-specific body plan.</title>
        <authorList>
            <person name="Wang Z."/>
            <person name="Pascual-Anaya J."/>
            <person name="Zadissa A."/>
            <person name="Li W."/>
            <person name="Niimura Y."/>
            <person name="Huang Z."/>
            <person name="Li C."/>
            <person name="White S."/>
            <person name="Xiong Z."/>
            <person name="Fang D."/>
            <person name="Wang B."/>
            <person name="Ming Y."/>
            <person name="Chen Y."/>
            <person name="Zheng Y."/>
            <person name="Kuraku S."/>
            <person name="Pignatelli M."/>
            <person name="Herrero J."/>
            <person name="Beal K."/>
            <person name="Nozawa M."/>
            <person name="Li Q."/>
            <person name="Wang J."/>
            <person name="Zhang H."/>
            <person name="Yu L."/>
            <person name="Shigenobu S."/>
            <person name="Wang J."/>
            <person name="Liu J."/>
            <person name="Flicek P."/>
            <person name="Searle S."/>
            <person name="Wang J."/>
            <person name="Kuratani S."/>
            <person name="Yin Y."/>
            <person name="Aken B."/>
            <person name="Zhang G."/>
            <person name="Irie N."/>
        </authorList>
    </citation>
    <scope>NUCLEOTIDE SEQUENCE [LARGE SCALE GENOMIC DNA]</scope>
    <source>
        <strain evidence="22">Daiwa-1</strain>
    </source>
</reference>
<dbReference type="InterPro" id="IPR029057">
    <property type="entry name" value="PRTase-like"/>
</dbReference>
<dbReference type="Pfam" id="PF14681">
    <property type="entry name" value="UPRTase"/>
    <property type="match status" value="1"/>
</dbReference>
<dbReference type="PRINTS" id="PR00988">
    <property type="entry name" value="URIDINKINASE"/>
</dbReference>
<dbReference type="OMA" id="EPQLHCE"/>
<dbReference type="EMBL" id="AGCU01149386">
    <property type="status" value="NOT_ANNOTATED_CDS"/>
    <property type="molecule type" value="Genomic_DNA"/>
</dbReference>
<dbReference type="GO" id="GO:0005524">
    <property type="term" value="F:ATP binding"/>
    <property type="evidence" value="ECO:0007669"/>
    <property type="project" value="UniProtKB-KW"/>
</dbReference>
<evidence type="ECO:0000256" key="17">
    <source>
        <dbReference type="RuleBase" id="RU003825"/>
    </source>
</evidence>
<dbReference type="InterPro" id="IPR027417">
    <property type="entry name" value="P-loop_NTPase"/>
</dbReference>
<dbReference type="AlphaFoldDB" id="K7GEL6"/>
<keyword evidence="5" id="KW-0963">Cytoplasm</keyword>
<reference evidence="21" key="4">
    <citation type="submission" date="2025-09" db="UniProtKB">
        <authorList>
            <consortium name="Ensembl"/>
        </authorList>
    </citation>
    <scope>IDENTIFICATION</scope>
</reference>
<dbReference type="EMBL" id="AGCU01149388">
    <property type="status" value="NOT_ANNOTATED_CDS"/>
    <property type="molecule type" value="Genomic_DNA"/>
</dbReference>
<dbReference type="GO" id="GO:0043771">
    <property type="term" value="F:cytidine kinase activity"/>
    <property type="evidence" value="ECO:0007669"/>
    <property type="project" value="RHEA"/>
</dbReference>
<dbReference type="EC" id="2.7.1.48" evidence="17"/>
<evidence type="ECO:0000256" key="15">
    <source>
        <dbReference type="ARBA" id="ARBA00056790"/>
    </source>
</evidence>
<dbReference type="EMBL" id="AGCU01149384">
    <property type="status" value="NOT_ANNOTATED_CDS"/>
    <property type="molecule type" value="Genomic_DNA"/>
</dbReference>
<evidence type="ECO:0000259" key="19">
    <source>
        <dbReference type="Pfam" id="PF00485"/>
    </source>
</evidence>
<evidence type="ECO:0000256" key="9">
    <source>
        <dbReference type="ARBA" id="ARBA00022777"/>
    </source>
</evidence>
<dbReference type="Ensembl" id="ENSPSIT00000018813.1">
    <property type="protein sequence ID" value="ENSPSIP00000018727.1"/>
    <property type="gene ID" value="ENSPSIG00000016619.1"/>
</dbReference>
<dbReference type="Proteomes" id="UP000007267">
    <property type="component" value="Unassembled WGS sequence"/>
</dbReference>
<comment type="pathway">
    <text evidence="17">Pyrimidine metabolism; CTP biosynthesis via salvage pathway; CTP from cytidine: step 1/3.</text>
</comment>
<dbReference type="CDD" id="cd06223">
    <property type="entry name" value="PRTases_typeI"/>
    <property type="match status" value="1"/>
</dbReference>
<evidence type="ECO:0000256" key="8">
    <source>
        <dbReference type="ARBA" id="ARBA00022741"/>
    </source>
</evidence>
<keyword evidence="10 17" id="KW-0067">ATP-binding</keyword>
<dbReference type="InterPro" id="IPR000764">
    <property type="entry name" value="Uridine_kinase-like"/>
</dbReference>
<evidence type="ECO:0000256" key="3">
    <source>
        <dbReference type="ARBA" id="ARBA00004690"/>
    </source>
</evidence>
<dbReference type="EMBL" id="AGCU01149383">
    <property type="status" value="NOT_ANNOTATED_CDS"/>
    <property type="molecule type" value="Genomic_DNA"/>
</dbReference>
<gene>
    <name evidence="21" type="primary">UCKL1</name>
</gene>
<keyword evidence="12" id="KW-0539">Nucleus</keyword>
<comment type="subcellular location">
    <subcellularLocation>
        <location evidence="2">Cytoplasm</location>
    </subcellularLocation>
    <subcellularLocation>
        <location evidence="1">Nucleus</location>
    </subcellularLocation>
</comment>
<evidence type="ECO:0000313" key="21">
    <source>
        <dbReference type="Ensembl" id="ENSPSIP00000018727.1"/>
    </source>
</evidence>
<dbReference type="PANTHER" id="PTHR10285">
    <property type="entry name" value="URIDINE KINASE"/>
    <property type="match status" value="1"/>
</dbReference>
<evidence type="ECO:0000256" key="6">
    <source>
        <dbReference type="ARBA" id="ARBA00022553"/>
    </source>
</evidence>
<proteinExistence type="inferred from homology"/>
<dbReference type="eggNOG" id="KOG4203">
    <property type="taxonomic scope" value="Eukaryota"/>
</dbReference>
<dbReference type="STRING" id="13735.ENSPSIP00000018727"/>
<reference evidence="22" key="1">
    <citation type="submission" date="2011-10" db="EMBL/GenBank/DDBJ databases">
        <authorList>
            <consortium name="Soft-shell Turtle Genome Consortium"/>
        </authorList>
    </citation>
    <scope>NUCLEOTIDE SEQUENCE [LARGE SCALE GENOMIC DNA]</scope>
    <source>
        <strain evidence="22">Daiwa-1</strain>
    </source>
</reference>
<evidence type="ECO:0000256" key="13">
    <source>
        <dbReference type="ARBA" id="ARBA00047436"/>
    </source>
</evidence>
<keyword evidence="8 17" id="KW-0547">Nucleotide-binding</keyword>
<evidence type="ECO:0000256" key="5">
    <source>
        <dbReference type="ARBA" id="ARBA00022490"/>
    </source>
</evidence>
<evidence type="ECO:0000256" key="12">
    <source>
        <dbReference type="ARBA" id="ARBA00023242"/>
    </source>
</evidence>
<dbReference type="NCBIfam" id="TIGR00235">
    <property type="entry name" value="udk"/>
    <property type="match status" value="1"/>
</dbReference>
<comment type="catalytic activity">
    <reaction evidence="13 17">
        <text>cytidine + ATP = CMP + ADP + H(+)</text>
        <dbReference type="Rhea" id="RHEA:24674"/>
        <dbReference type="ChEBI" id="CHEBI:15378"/>
        <dbReference type="ChEBI" id="CHEBI:17562"/>
        <dbReference type="ChEBI" id="CHEBI:30616"/>
        <dbReference type="ChEBI" id="CHEBI:60377"/>
        <dbReference type="ChEBI" id="CHEBI:456216"/>
        <dbReference type="EC" id="2.7.1.48"/>
    </reaction>
</comment>
<keyword evidence="22" id="KW-1185">Reference proteome</keyword>
<evidence type="ECO:0000256" key="2">
    <source>
        <dbReference type="ARBA" id="ARBA00004496"/>
    </source>
</evidence>
<dbReference type="FunFam" id="3.40.50.300:FF:000200">
    <property type="entry name" value="Uridine-cytidine kinase"/>
    <property type="match status" value="1"/>
</dbReference>
<evidence type="ECO:0000259" key="20">
    <source>
        <dbReference type="Pfam" id="PF14681"/>
    </source>
</evidence>
<dbReference type="Gene3D" id="3.40.50.2020">
    <property type="match status" value="1"/>
</dbReference>
<dbReference type="GO" id="GO:0044206">
    <property type="term" value="P:UMP salvage"/>
    <property type="evidence" value="ECO:0007669"/>
    <property type="project" value="UniProtKB-UniPathway"/>
</dbReference>
<dbReference type="EMBL" id="AGCU01149389">
    <property type="status" value="NOT_ANNOTATED_CDS"/>
    <property type="molecule type" value="Genomic_DNA"/>
</dbReference>
<evidence type="ECO:0000256" key="7">
    <source>
        <dbReference type="ARBA" id="ARBA00022679"/>
    </source>
</evidence>